<evidence type="ECO:0000313" key="11">
    <source>
        <dbReference type="EMBL" id="GAI08671.1"/>
    </source>
</evidence>
<evidence type="ECO:0000256" key="6">
    <source>
        <dbReference type="ARBA" id="ARBA00022723"/>
    </source>
</evidence>
<comment type="caution">
    <text evidence="11">The sequence shown here is derived from an EMBL/GenBank/DDBJ whole genome shotgun (WGS) entry which is preliminary data.</text>
</comment>
<dbReference type="PANTHER" id="PTHR33540:SF2">
    <property type="entry name" value="TRNA THREONYLCARBAMOYLADENOSINE BIOSYNTHESIS PROTEIN TSAE"/>
    <property type="match status" value="1"/>
</dbReference>
<dbReference type="GO" id="GO:0046872">
    <property type="term" value="F:metal ion binding"/>
    <property type="evidence" value="ECO:0007669"/>
    <property type="project" value="UniProtKB-KW"/>
</dbReference>
<dbReference type="PANTHER" id="PTHR33540">
    <property type="entry name" value="TRNA THREONYLCARBAMOYLADENOSINE BIOSYNTHESIS PROTEIN TSAE"/>
    <property type="match status" value="1"/>
</dbReference>
<keyword evidence="8" id="KW-0067">ATP-binding</keyword>
<dbReference type="Gene3D" id="3.40.50.300">
    <property type="entry name" value="P-loop containing nucleotide triphosphate hydrolases"/>
    <property type="match status" value="1"/>
</dbReference>
<dbReference type="GO" id="GO:0005524">
    <property type="term" value="F:ATP binding"/>
    <property type="evidence" value="ECO:0007669"/>
    <property type="project" value="UniProtKB-KW"/>
</dbReference>
<dbReference type="AlphaFoldDB" id="X1LS78"/>
<dbReference type="NCBIfam" id="TIGR00150">
    <property type="entry name" value="T6A_YjeE"/>
    <property type="match status" value="1"/>
</dbReference>
<protein>
    <recommendedName>
        <fullName evidence="3">tRNA threonylcarbamoyladenosine biosynthesis protein TsaE</fullName>
    </recommendedName>
    <alternativeName>
        <fullName evidence="10">t(6)A37 threonylcarbamoyladenosine biosynthesis protein TsaE</fullName>
    </alternativeName>
</protein>
<dbReference type="InterPro" id="IPR003442">
    <property type="entry name" value="T6A_TsaE"/>
</dbReference>
<evidence type="ECO:0000256" key="4">
    <source>
        <dbReference type="ARBA" id="ARBA00022490"/>
    </source>
</evidence>
<keyword evidence="5" id="KW-0819">tRNA processing</keyword>
<accession>X1LS78</accession>
<evidence type="ECO:0000256" key="3">
    <source>
        <dbReference type="ARBA" id="ARBA00019010"/>
    </source>
</evidence>
<sequence>MEYLTSNPSETKKIGEKLAKKILHFGKPSKPGQAQYRARRMRDSAFVLGLVGELGGGKTTFLQGFAKGLGIKEKILSPSFVIMKRFDIKHKTPTPFKAFYHIDCYRIEKVKEILNLDFKEIISNPQNIVAIEWADRLWKILPKDTLVLEFEFKNRSKRKVKIRNIPLWISTLDKNS</sequence>
<keyword evidence="7" id="KW-0547">Nucleotide-binding</keyword>
<evidence type="ECO:0000256" key="2">
    <source>
        <dbReference type="ARBA" id="ARBA00007599"/>
    </source>
</evidence>
<keyword evidence="9" id="KW-0460">Magnesium</keyword>
<evidence type="ECO:0000256" key="10">
    <source>
        <dbReference type="ARBA" id="ARBA00032441"/>
    </source>
</evidence>
<evidence type="ECO:0000256" key="8">
    <source>
        <dbReference type="ARBA" id="ARBA00022840"/>
    </source>
</evidence>
<keyword evidence="6" id="KW-0479">Metal-binding</keyword>
<dbReference type="GO" id="GO:0002949">
    <property type="term" value="P:tRNA threonylcarbamoyladenosine modification"/>
    <property type="evidence" value="ECO:0007669"/>
    <property type="project" value="InterPro"/>
</dbReference>
<reference evidence="11" key="1">
    <citation type="journal article" date="2014" name="Front. Microbiol.">
        <title>High frequency of phylogenetically diverse reductive dehalogenase-homologous genes in deep subseafloor sedimentary metagenomes.</title>
        <authorList>
            <person name="Kawai M."/>
            <person name="Futagami T."/>
            <person name="Toyoda A."/>
            <person name="Takaki Y."/>
            <person name="Nishi S."/>
            <person name="Hori S."/>
            <person name="Arai W."/>
            <person name="Tsubouchi T."/>
            <person name="Morono Y."/>
            <person name="Uchiyama I."/>
            <person name="Ito T."/>
            <person name="Fujiyama A."/>
            <person name="Inagaki F."/>
            <person name="Takami H."/>
        </authorList>
    </citation>
    <scope>NUCLEOTIDE SEQUENCE</scope>
    <source>
        <strain evidence="11">Expedition CK06-06</strain>
    </source>
</reference>
<dbReference type="SUPFAM" id="SSF52540">
    <property type="entry name" value="P-loop containing nucleoside triphosphate hydrolases"/>
    <property type="match status" value="1"/>
</dbReference>
<dbReference type="GO" id="GO:0005737">
    <property type="term" value="C:cytoplasm"/>
    <property type="evidence" value="ECO:0007669"/>
    <property type="project" value="UniProtKB-SubCell"/>
</dbReference>
<evidence type="ECO:0000256" key="7">
    <source>
        <dbReference type="ARBA" id="ARBA00022741"/>
    </source>
</evidence>
<evidence type="ECO:0000256" key="5">
    <source>
        <dbReference type="ARBA" id="ARBA00022694"/>
    </source>
</evidence>
<evidence type="ECO:0000256" key="9">
    <source>
        <dbReference type="ARBA" id="ARBA00022842"/>
    </source>
</evidence>
<comment type="similarity">
    <text evidence="2">Belongs to the TsaE family.</text>
</comment>
<comment type="subcellular location">
    <subcellularLocation>
        <location evidence="1">Cytoplasm</location>
    </subcellularLocation>
</comment>
<dbReference type="EMBL" id="BARV01006144">
    <property type="protein sequence ID" value="GAI08671.1"/>
    <property type="molecule type" value="Genomic_DNA"/>
</dbReference>
<dbReference type="Pfam" id="PF02367">
    <property type="entry name" value="TsaE"/>
    <property type="match status" value="1"/>
</dbReference>
<evidence type="ECO:0000256" key="1">
    <source>
        <dbReference type="ARBA" id="ARBA00004496"/>
    </source>
</evidence>
<keyword evidence="4" id="KW-0963">Cytoplasm</keyword>
<proteinExistence type="inferred from homology"/>
<name>X1LS78_9ZZZZ</name>
<gene>
    <name evidence="11" type="ORF">S06H3_12565</name>
</gene>
<organism evidence="11">
    <name type="scientific">marine sediment metagenome</name>
    <dbReference type="NCBI Taxonomy" id="412755"/>
    <lineage>
        <taxon>unclassified sequences</taxon>
        <taxon>metagenomes</taxon>
        <taxon>ecological metagenomes</taxon>
    </lineage>
</organism>
<dbReference type="InterPro" id="IPR027417">
    <property type="entry name" value="P-loop_NTPase"/>
</dbReference>